<feature type="active site" description="Proton donor/acceptor" evidence="7">
    <location>
        <position position="192"/>
    </location>
</feature>
<dbReference type="InterPro" id="IPR002142">
    <property type="entry name" value="Peptidase_S49"/>
</dbReference>
<reference evidence="10 11" key="1">
    <citation type="submission" date="2020-10" db="EMBL/GenBank/DDBJ databases">
        <title>Connecting structure to function with the recovery of over 1000 high-quality activated sludge metagenome-assembled genomes encoding full-length rRNA genes using long-read sequencing.</title>
        <authorList>
            <person name="Singleton C.M."/>
            <person name="Petriglieri F."/>
            <person name="Kristensen J.M."/>
            <person name="Kirkegaard R.H."/>
            <person name="Michaelsen T.Y."/>
            <person name="Andersen M.H."/>
            <person name="Karst S.M."/>
            <person name="Dueholm M.S."/>
            <person name="Nielsen P.H."/>
            <person name="Albertsen M."/>
        </authorList>
    </citation>
    <scope>NUCLEOTIDE SEQUENCE [LARGE SCALE GENOMIC DNA]</scope>
    <source>
        <strain evidence="10">OdNE_18-Q3-R46-58_MAXAC.008</strain>
    </source>
</reference>
<evidence type="ECO:0000256" key="5">
    <source>
        <dbReference type="ARBA" id="ARBA00022825"/>
    </source>
</evidence>
<accession>A0A936F4G4</accession>
<evidence type="ECO:0000256" key="6">
    <source>
        <dbReference type="ARBA" id="ARBA00023136"/>
    </source>
</evidence>
<feature type="region of interest" description="Disordered" evidence="8">
    <location>
        <begin position="55"/>
        <end position="74"/>
    </location>
</feature>
<dbReference type="NCBIfam" id="TIGR00706">
    <property type="entry name" value="SppA_dom"/>
    <property type="match status" value="1"/>
</dbReference>
<evidence type="ECO:0000256" key="2">
    <source>
        <dbReference type="ARBA" id="ARBA00008683"/>
    </source>
</evidence>
<dbReference type="EMBL" id="JADKCH010000010">
    <property type="protein sequence ID" value="MBK8572942.1"/>
    <property type="molecule type" value="Genomic_DNA"/>
</dbReference>
<dbReference type="Proteomes" id="UP000709959">
    <property type="component" value="Unassembled WGS sequence"/>
</dbReference>
<dbReference type="GO" id="GO:0008236">
    <property type="term" value="F:serine-type peptidase activity"/>
    <property type="evidence" value="ECO:0007669"/>
    <property type="project" value="UniProtKB-KW"/>
</dbReference>
<dbReference type="PANTHER" id="PTHR33209">
    <property type="entry name" value="PROTEASE 4"/>
    <property type="match status" value="1"/>
</dbReference>
<keyword evidence="4" id="KW-0378">Hydrolase</keyword>
<keyword evidence="6" id="KW-0472">Membrane</keyword>
<dbReference type="AlphaFoldDB" id="A0A936F4G4"/>
<dbReference type="InterPro" id="IPR047272">
    <property type="entry name" value="S49_SppA_C"/>
</dbReference>
<comment type="similarity">
    <text evidence="2">Belongs to the peptidase S49 family.</text>
</comment>
<evidence type="ECO:0000256" key="4">
    <source>
        <dbReference type="ARBA" id="ARBA00022801"/>
    </source>
</evidence>
<evidence type="ECO:0000313" key="10">
    <source>
        <dbReference type="EMBL" id="MBK8572942.1"/>
    </source>
</evidence>
<keyword evidence="3" id="KW-0645">Protease</keyword>
<dbReference type="InterPro" id="IPR047217">
    <property type="entry name" value="S49_SppA_67K_type_N"/>
</dbReference>
<evidence type="ECO:0000256" key="7">
    <source>
        <dbReference type="PIRSR" id="PIRSR001217-1"/>
    </source>
</evidence>
<keyword evidence="5" id="KW-0720">Serine protease</keyword>
<dbReference type="Gene3D" id="3.90.226.10">
    <property type="entry name" value="2-enoyl-CoA Hydratase, Chain A, domain 1"/>
    <property type="match status" value="3"/>
</dbReference>
<dbReference type="PIRSF" id="PIRSF001217">
    <property type="entry name" value="Protease_4_SppA"/>
    <property type="match status" value="1"/>
</dbReference>
<dbReference type="InterPro" id="IPR004634">
    <property type="entry name" value="Pept_S49_pIV"/>
</dbReference>
<dbReference type="GO" id="GO:0016020">
    <property type="term" value="C:membrane"/>
    <property type="evidence" value="ECO:0007669"/>
    <property type="project" value="UniProtKB-SubCell"/>
</dbReference>
<evidence type="ECO:0000256" key="3">
    <source>
        <dbReference type="ARBA" id="ARBA00022670"/>
    </source>
</evidence>
<dbReference type="InterPro" id="IPR029045">
    <property type="entry name" value="ClpP/crotonase-like_dom_sf"/>
</dbReference>
<feature type="domain" description="Peptidase S49" evidence="9">
    <location>
        <begin position="125"/>
        <end position="276"/>
    </location>
</feature>
<dbReference type="CDD" id="cd07023">
    <property type="entry name" value="S49_Sppa_N_C"/>
    <property type="match status" value="1"/>
</dbReference>
<name>A0A936F4G4_9BACT</name>
<gene>
    <name evidence="10" type="primary">sppA</name>
    <name evidence="10" type="ORF">IPN91_09920</name>
</gene>
<evidence type="ECO:0000256" key="8">
    <source>
        <dbReference type="SAM" id="MobiDB-lite"/>
    </source>
</evidence>
<dbReference type="InterPro" id="IPR004635">
    <property type="entry name" value="Pept_S49_SppA"/>
</dbReference>
<dbReference type="SUPFAM" id="SSF52096">
    <property type="entry name" value="ClpP/crotonase"/>
    <property type="match status" value="2"/>
</dbReference>
<dbReference type="GO" id="GO:0006465">
    <property type="term" value="P:signal peptide processing"/>
    <property type="evidence" value="ECO:0007669"/>
    <property type="project" value="InterPro"/>
</dbReference>
<organism evidence="10 11">
    <name type="scientific">Candidatus Geothrix odensensis</name>
    <dbReference type="NCBI Taxonomy" id="2954440"/>
    <lineage>
        <taxon>Bacteria</taxon>
        <taxon>Pseudomonadati</taxon>
        <taxon>Acidobacteriota</taxon>
        <taxon>Holophagae</taxon>
        <taxon>Holophagales</taxon>
        <taxon>Holophagaceae</taxon>
        <taxon>Geothrix</taxon>
    </lineage>
</organism>
<feature type="domain" description="Peptidase S49" evidence="9">
    <location>
        <begin position="371"/>
        <end position="519"/>
    </location>
</feature>
<protein>
    <submittedName>
        <fullName evidence="10">Signal peptide peptidase SppA</fullName>
    </submittedName>
</protein>
<proteinExistence type="inferred from homology"/>
<sequence>MKDFFKSFFATLLALMVAGGLAFVLFFGLLAVVGSSGKPTVPGKAVLVFDLDTSLSDGERDPEPSEAISEALGGGGARSQVLPVAIEALDRAASDSRITALFITGNLQNAGPAQLRELREAIQRFKAKKPVLAYNLGWGKRDYYLAAGATTVFINPFGEMEVNGLASEPMFFGEAFKKYGVEVQVTRVGKYKSAVEPFITDRMSDPNREQIQMLLNDIWGEWKDTVAKDRNKPASDLQAIADERGLIEAEEAKKLGLVDRIAPYDEVLDELKKLAGKQPKDKDFPQITLATYAGIPGEAKAGKTRIAVLVAEGEIVDGEGKSSQIGGERLSRELRRLRLDERVKAVVLRVNSPGGSASASELIQREVVLTKKVKPLVISMGHLAASGGYWISTYGDRIFAEPTTITGSIGVFGLLPNVKKLANGHGITWDSVQTAKLANPMTLTRPKNDLELNRIQGMVDHIYEQFVAKVADSRKLKKETVHEIAQGRVWSGREAVKLGLVDEIGGLGAALKHAAKMAKAENDFYVAGPEREPDALKDLLRNLGQGKSRKLAKPGPVDALAEAFKLQLERVSALNDPRGVYARLAFEIDLK</sequence>
<evidence type="ECO:0000256" key="1">
    <source>
        <dbReference type="ARBA" id="ARBA00004370"/>
    </source>
</evidence>
<comment type="subcellular location">
    <subcellularLocation>
        <location evidence="1">Membrane</location>
    </subcellularLocation>
</comment>
<feature type="active site" description="Nucleophile" evidence="7">
    <location>
        <position position="386"/>
    </location>
</feature>
<comment type="caution">
    <text evidence="10">The sequence shown here is derived from an EMBL/GenBank/DDBJ whole genome shotgun (WGS) entry which is preliminary data.</text>
</comment>
<dbReference type="CDD" id="cd07018">
    <property type="entry name" value="S49_SppA_67K_type"/>
    <property type="match status" value="1"/>
</dbReference>
<dbReference type="NCBIfam" id="TIGR00705">
    <property type="entry name" value="SppA_67K"/>
    <property type="match status" value="1"/>
</dbReference>
<evidence type="ECO:0000259" key="9">
    <source>
        <dbReference type="Pfam" id="PF01343"/>
    </source>
</evidence>
<dbReference type="Pfam" id="PF01343">
    <property type="entry name" value="Peptidase_S49"/>
    <property type="match status" value="2"/>
</dbReference>
<evidence type="ECO:0000313" key="11">
    <source>
        <dbReference type="Proteomes" id="UP000709959"/>
    </source>
</evidence>
<dbReference type="PANTHER" id="PTHR33209:SF1">
    <property type="entry name" value="PEPTIDASE S49 DOMAIN-CONTAINING PROTEIN"/>
    <property type="match status" value="1"/>
</dbReference>